<evidence type="ECO:0000256" key="8">
    <source>
        <dbReference type="RuleBase" id="RU221113"/>
    </source>
</evidence>
<keyword evidence="2" id="KW-1003">Cell membrane</keyword>
<organism evidence="9 10">
    <name type="scientific">Escherichia coli H386</name>
    <dbReference type="NCBI Taxonomy" id="656397"/>
    <lineage>
        <taxon>Bacteria</taxon>
        <taxon>Pseudomonadati</taxon>
        <taxon>Pseudomonadota</taxon>
        <taxon>Gammaproteobacteria</taxon>
        <taxon>Enterobacterales</taxon>
        <taxon>Enterobacteriaceae</taxon>
        <taxon>Escherichia</taxon>
    </lineage>
</organism>
<sequence length="80" mass="9161">MIFYYQPEAPYMQNTCRVPLTDRKVKEKRAMKQHKAMIVALIVICITAVVAALVTRKDLCEVHIRTGQTEVAVFTAYESE</sequence>
<dbReference type="PRINTS" id="PR00281">
    <property type="entry name" value="HOKGEFTOXIC"/>
</dbReference>
<dbReference type="EMBL" id="ADJB01000004">
    <property type="protein sequence ID" value="OSL17169.1"/>
    <property type="molecule type" value="Genomic_DNA"/>
</dbReference>
<dbReference type="InterPro" id="IPR000021">
    <property type="entry name" value="Hok/gef_toxin"/>
</dbReference>
<feature type="transmembrane region" description="Helical" evidence="8">
    <location>
        <begin position="36"/>
        <end position="55"/>
    </location>
</feature>
<protein>
    <recommendedName>
        <fullName evidence="11">Regulatory protein MokC</fullName>
    </recommendedName>
</protein>
<evidence type="ECO:0000256" key="3">
    <source>
        <dbReference type="ARBA" id="ARBA00022519"/>
    </source>
</evidence>
<keyword evidence="6 8" id="KW-1133">Transmembrane helix</keyword>
<accession>A0A1X3JN72</accession>
<dbReference type="AlphaFoldDB" id="A0A1X3JN72"/>
<gene>
    <name evidence="9" type="ORF">ECVG_01595</name>
</gene>
<dbReference type="InterPro" id="IPR018084">
    <property type="entry name" value="Hok/gef_toxin_CS"/>
</dbReference>
<keyword evidence="7 8" id="KW-0472">Membrane</keyword>
<evidence type="ECO:0000256" key="5">
    <source>
        <dbReference type="ARBA" id="ARBA00022692"/>
    </source>
</evidence>
<evidence type="ECO:0008006" key="11">
    <source>
        <dbReference type="Google" id="ProtNLM"/>
    </source>
</evidence>
<evidence type="ECO:0000256" key="6">
    <source>
        <dbReference type="ARBA" id="ARBA00022989"/>
    </source>
</evidence>
<comment type="subcellular location">
    <subcellularLocation>
        <location evidence="1 8">Cell inner membrane</location>
        <topology evidence="1 8">Single-pass membrane protein</topology>
    </subcellularLocation>
</comment>
<dbReference type="GO" id="GO:0005886">
    <property type="term" value="C:plasma membrane"/>
    <property type="evidence" value="ECO:0007669"/>
    <property type="project" value="UniProtKB-SubCell"/>
</dbReference>
<dbReference type="Pfam" id="PF01848">
    <property type="entry name" value="HOK_GEF"/>
    <property type="match status" value="1"/>
</dbReference>
<evidence type="ECO:0000313" key="10">
    <source>
        <dbReference type="Proteomes" id="UP000193045"/>
    </source>
</evidence>
<keyword evidence="3" id="KW-0997">Cell inner membrane</keyword>
<evidence type="ECO:0000313" key="9">
    <source>
        <dbReference type="EMBL" id="OSL17169.1"/>
    </source>
</evidence>
<evidence type="ECO:0000256" key="1">
    <source>
        <dbReference type="ARBA" id="ARBA00004377"/>
    </source>
</evidence>
<evidence type="ECO:0000256" key="2">
    <source>
        <dbReference type="ARBA" id="ARBA00022475"/>
    </source>
</evidence>
<name>A0A1X3JN72_ECOLX</name>
<evidence type="ECO:0000256" key="4">
    <source>
        <dbReference type="ARBA" id="ARBA00022649"/>
    </source>
</evidence>
<comment type="similarity">
    <text evidence="8">Belongs to the hok/gef family.</text>
</comment>
<dbReference type="PROSITE" id="PS00556">
    <property type="entry name" value="HOK_GEF"/>
    <property type="match status" value="1"/>
</dbReference>
<proteinExistence type="inferred from homology"/>
<reference evidence="9 10" key="1">
    <citation type="submission" date="2010-04" db="EMBL/GenBank/DDBJ databases">
        <title>The Genome Sequence of Escherichia coli H386.</title>
        <authorList>
            <consortium name="The Broad Institute Genome Sequencing Platform"/>
            <consortium name="The Broad Institute Genome Sequencing Center for Infectious Disease"/>
            <person name="Feldgarden M."/>
            <person name="Gordon D.M."/>
            <person name="Johnson J.R."/>
            <person name="Johnston B.D."/>
            <person name="Young S."/>
            <person name="Zeng Q."/>
            <person name="Koehrsen M."/>
            <person name="Alvarado L."/>
            <person name="Berlin A.M."/>
            <person name="Borenstein D."/>
            <person name="Chapman S.B."/>
            <person name="Chen Z."/>
            <person name="Engels R."/>
            <person name="Freedman E."/>
            <person name="Gellesch M."/>
            <person name="Goldberg J."/>
            <person name="Griggs A."/>
            <person name="Gujja S."/>
            <person name="Heilman E.R."/>
            <person name="Heiman D.I."/>
            <person name="Hepburn T.A."/>
            <person name="Howarth C."/>
            <person name="Jen D."/>
            <person name="Larson L."/>
            <person name="Mehta T."/>
            <person name="Park D."/>
            <person name="Pearson M."/>
            <person name="Richards J."/>
            <person name="Roberts A."/>
            <person name="Saif S."/>
            <person name="Shea T.D."/>
            <person name="Shenoy N."/>
            <person name="Sisk P."/>
            <person name="Stolte C."/>
            <person name="Sykes S.N."/>
            <person name="Walk T."/>
            <person name="White J."/>
            <person name="Yandava C."/>
            <person name="Haas B."/>
            <person name="Henn M.R."/>
            <person name="Nusbaum C."/>
            <person name="Birren B."/>
        </authorList>
    </citation>
    <scope>NUCLEOTIDE SEQUENCE [LARGE SCALE GENOMIC DNA]</scope>
    <source>
        <strain evidence="9 10">H386</strain>
    </source>
</reference>
<keyword evidence="5 8" id="KW-0812">Transmembrane</keyword>
<evidence type="ECO:0000256" key="7">
    <source>
        <dbReference type="ARBA" id="ARBA00023136"/>
    </source>
</evidence>
<comment type="caution">
    <text evidence="9">The sequence shown here is derived from an EMBL/GenBank/DDBJ whole genome shotgun (WGS) entry which is preliminary data.</text>
</comment>
<keyword evidence="4" id="KW-1277">Toxin-antitoxin system</keyword>
<dbReference type="Proteomes" id="UP000193045">
    <property type="component" value="Unassembled WGS sequence"/>
</dbReference>